<dbReference type="SUPFAM" id="SSF46458">
    <property type="entry name" value="Globin-like"/>
    <property type="match status" value="1"/>
</dbReference>
<evidence type="ECO:0000256" key="2">
    <source>
        <dbReference type="ARBA" id="ARBA00008182"/>
    </source>
</evidence>
<evidence type="ECO:0000256" key="1">
    <source>
        <dbReference type="ARBA" id="ARBA00004445"/>
    </source>
</evidence>
<dbReference type="GO" id="GO:0015979">
    <property type="term" value="P:photosynthesis"/>
    <property type="evidence" value="ECO:0007669"/>
    <property type="project" value="InterPro"/>
</dbReference>
<dbReference type="GO" id="GO:0030089">
    <property type="term" value="C:phycobilisome"/>
    <property type="evidence" value="ECO:0007669"/>
    <property type="project" value="InterPro"/>
</dbReference>
<dbReference type="InterPro" id="IPR009050">
    <property type="entry name" value="Globin-like_sf"/>
</dbReference>
<comment type="caution">
    <text evidence="5">The sequence shown here is derived from an EMBL/GenBank/DDBJ whole genome shotgun (WGS) entry which is preliminary data.</text>
</comment>
<comment type="subcellular location">
    <subcellularLocation>
        <location evidence="1">Cellular thylakoid membrane</location>
        <topology evidence="1">Peripheral membrane protein</topology>
        <orientation evidence="1">Cytoplasmic side</orientation>
    </subcellularLocation>
</comment>
<organism evidence="5 6">
    <name type="scientific">Aetokthonos hydrillicola Thurmond2011</name>
    <dbReference type="NCBI Taxonomy" id="2712845"/>
    <lineage>
        <taxon>Bacteria</taxon>
        <taxon>Bacillati</taxon>
        <taxon>Cyanobacteriota</taxon>
        <taxon>Cyanophyceae</taxon>
        <taxon>Nostocales</taxon>
        <taxon>Hapalosiphonaceae</taxon>
        <taxon>Aetokthonos</taxon>
    </lineage>
</organism>
<reference evidence="6" key="1">
    <citation type="journal article" date="2021" name="Science">
        <title>Hunting the eagle killer: A cyanobacterial neurotoxin causes vacuolar myelinopathy.</title>
        <authorList>
            <person name="Breinlinger S."/>
            <person name="Phillips T.J."/>
            <person name="Haram B.N."/>
            <person name="Mares J."/>
            <person name="Martinez Yerena J.A."/>
            <person name="Hrouzek P."/>
            <person name="Sobotka R."/>
            <person name="Henderson W.M."/>
            <person name="Schmieder P."/>
            <person name="Williams S.M."/>
            <person name="Lauderdale J.D."/>
            <person name="Wilde H.D."/>
            <person name="Gerrin W."/>
            <person name="Kust A."/>
            <person name="Washington J.W."/>
            <person name="Wagner C."/>
            <person name="Geier B."/>
            <person name="Liebeke M."/>
            <person name="Enke H."/>
            <person name="Niedermeyer T.H.J."/>
            <person name="Wilde S.B."/>
        </authorList>
    </citation>
    <scope>NUCLEOTIDE SEQUENCE [LARGE SCALE GENOMIC DNA]</scope>
    <source>
        <strain evidence="6">Thurmond2011</strain>
    </source>
</reference>
<dbReference type="Pfam" id="PF00502">
    <property type="entry name" value="Phycobilisome"/>
    <property type="match status" value="1"/>
</dbReference>
<proteinExistence type="inferred from homology"/>
<dbReference type="EMBL" id="JAALHA020000027">
    <property type="protein sequence ID" value="MDR9899757.1"/>
    <property type="molecule type" value="Genomic_DNA"/>
</dbReference>
<keyword evidence="4" id="KW-0089">Bile pigment</keyword>
<evidence type="ECO:0000256" key="3">
    <source>
        <dbReference type="ARBA" id="ARBA00022991"/>
    </source>
</evidence>
<name>A0AAP5IGF0_9CYAN</name>
<dbReference type="RefSeq" id="WP_310834355.1">
    <property type="nucleotide sequence ID" value="NZ_JAALHA020000027.1"/>
</dbReference>
<evidence type="ECO:0000313" key="6">
    <source>
        <dbReference type="Proteomes" id="UP000667802"/>
    </source>
</evidence>
<evidence type="ECO:0000313" key="5">
    <source>
        <dbReference type="EMBL" id="MDR9899757.1"/>
    </source>
</evidence>
<comment type="similarity">
    <text evidence="2">Belongs to the phycobiliprotein family.</text>
</comment>
<keyword evidence="3" id="KW-0157">Chromophore</keyword>
<dbReference type="AlphaFoldDB" id="A0AAP5IGF0"/>
<sequence>MIKTVQIFENSSVERLLNLWAQRYAPDLSSLDLYSNPSNYDRLRHTNSEQGRSETVSKLTNTLLNINSQMAWVQTKTLHDYIPNVLNLSEARQITQFATRVYRKLLQLYQQPSLNTTVLPTDSPSEFVLSSRLSWGKSAVTQIAYELEPTLLIYQEQLLVSRDWRTLGFMTTQLKFTNRLILRKLTQIEKVLFSPYLKFIEEQVAIPWQRVSAAATIHQLGSPTLTLVEEMIPACDEISQSVHNQLVQLFPNYHSRSGCLTDPNVAHSNIRDLNMFQSYLWLSLLEKSLTPIKQELFNLCMMVLNSIGITSEFTAISVQLLTNNLVNPLSPGSKALLQPYIQGMQEIFLANNATNSQSNRLNKNNIMGK</sequence>
<dbReference type="InterPro" id="IPR012128">
    <property type="entry name" value="Phycobilisome_asu/bsu"/>
</dbReference>
<dbReference type="Proteomes" id="UP000667802">
    <property type="component" value="Unassembled WGS sequence"/>
</dbReference>
<accession>A0AAP5IGF0</accession>
<protein>
    <submittedName>
        <fullName evidence="5">Uncharacterized protein</fullName>
    </submittedName>
</protein>
<dbReference type="Gene3D" id="1.10.490.20">
    <property type="entry name" value="Phycocyanins"/>
    <property type="match status" value="1"/>
</dbReference>
<dbReference type="InterPro" id="IPR038719">
    <property type="entry name" value="Phycobilisome_asu/bsu_sf"/>
</dbReference>
<evidence type="ECO:0000256" key="4">
    <source>
        <dbReference type="ARBA" id="ARBA00023307"/>
    </source>
</evidence>
<dbReference type="GO" id="GO:0031676">
    <property type="term" value="C:plasma membrane-derived thylakoid membrane"/>
    <property type="evidence" value="ECO:0007669"/>
    <property type="project" value="UniProtKB-SubCell"/>
</dbReference>
<gene>
    <name evidence="5" type="ORF">G7B40_035145</name>
</gene>
<keyword evidence="6" id="KW-1185">Reference proteome</keyword>